<dbReference type="RefSeq" id="XP_029760982.1">
    <property type="nucleotide sequence ID" value="XM_029899342.1"/>
</dbReference>
<organism evidence="1 2">
    <name type="scientific">Aureobasidium pullulans EXF-150</name>
    <dbReference type="NCBI Taxonomy" id="1043002"/>
    <lineage>
        <taxon>Eukaryota</taxon>
        <taxon>Fungi</taxon>
        <taxon>Dikarya</taxon>
        <taxon>Ascomycota</taxon>
        <taxon>Pezizomycotina</taxon>
        <taxon>Dothideomycetes</taxon>
        <taxon>Dothideomycetidae</taxon>
        <taxon>Dothideales</taxon>
        <taxon>Saccotheciaceae</taxon>
        <taxon>Aureobasidium</taxon>
    </lineage>
</organism>
<dbReference type="GeneID" id="40741648"/>
<dbReference type="EMBL" id="KL584981">
    <property type="protein sequence ID" value="KEQ84795.1"/>
    <property type="molecule type" value="Genomic_DNA"/>
</dbReference>
<protein>
    <submittedName>
        <fullName evidence="1">Uncharacterized protein</fullName>
    </submittedName>
</protein>
<keyword evidence="2" id="KW-1185">Reference proteome</keyword>
<dbReference type="HOGENOM" id="CLU_1142404_0_0_1"/>
<evidence type="ECO:0000313" key="1">
    <source>
        <dbReference type="EMBL" id="KEQ84795.1"/>
    </source>
</evidence>
<dbReference type="AlphaFoldDB" id="A0A074XH30"/>
<accession>A0A074XH30</accession>
<name>A0A074XH30_AURPU</name>
<gene>
    <name evidence="1" type="ORF">M438DRAFT_201417</name>
</gene>
<sequence length="243" mass="27238">MRVTISRPVVGVRDNSLIVANVCLFNCLMMRNHSASHLHNRCRVLGVERAKRARTLELAARSVVPNEAFPNPRTRNSTCFPARLTILMSAVLVLQIQCWTHGFFVFLVVGDAFACFLIPIRLIALFCLSFSSCSLAACKHCANRHLSRFGSWEGLVCSYLYLSCASSSTPIPNVACIHRHMSSPQYRSYGLSNRASIVGYPWIFSHPVIGHTCTAHQLLWELHHRCNLRSAIGHEFISILICI</sequence>
<dbReference type="Proteomes" id="UP000030706">
    <property type="component" value="Unassembled WGS sequence"/>
</dbReference>
<evidence type="ECO:0000313" key="2">
    <source>
        <dbReference type="Proteomes" id="UP000030706"/>
    </source>
</evidence>
<reference evidence="1 2" key="1">
    <citation type="journal article" date="2014" name="BMC Genomics">
        <title>Genome sequencing of four Aureobasidium pullulans varieties: biotechnological potential, stress tolerance, and description of new species.</title>
        <authorList>
            <person name="Gostin Ar C."/>
            <person name="Ohm R.A."/>
            <person name="Kogej T."/>
            <person name="Sonjak S."/>
            <person name="Turk M."/>
            <person name="Zajc J."/>
            <person name="Zalar P."/>
            <person name="Grube M."/>
            <person name="Sun H."/>
            <person name="Han J."/>
            <person name="Sharma A."/>
            <person name="Chiniquy J."/>
            <person name="Ngan C.Y."/>
            <person name="Lipzen A."/>
            <person name="Barry K."/>
            <person name="Grigoriev I.V."/>
            <person name="Gunde-Cimerman N."/>
        </authorList>
    </citation>
    <scope>NUCLEOTIDE SEQUENCE [LARGE SCALE GENOMIC DNA]</scope>
    <source>
        <strain evidence="1 2">EXF-150</strain>
    </source>
</reference>
<proteinExistence type="predicted"/>